<accession>A0ABV9NTB2</accession>
<evidence type="ECO:0000313" key="5">
    <source>
        <dbReference type="EMBL" id="MFC4735285.1"/>
    </source>
</evidence>
<evidence type="ECO:0000256" key="4">
    <source>
        <dbReference type="PIRNR" id="PIRNR006078"/>
    </source>
</evidence>
<dbReference type="GO" id="GO:0016301">
    <property type="term" value="F:kinase activity"/>
    <property type="evidence" value="ECO:0007669"/>
    <property type="project" value="UniProtKB-KW"/>
</dbReference>
<keyword evidence="2 4" id="KW-0808">Transferase</keyword>
<evidence type="ECO:0000313" key="6">
    <source>
        <dbReference type="Proteomes" id="UP001595896"/>
    </source>
</evidence>
<dbReference type="Gene3D" id="3.40.50.10350">
    <property type="entry name" value="Glycerate kinase, domain 1"/>
    <property type="match status" value="1"/>
</dbReference>
<organism evidence="5 6">
    <name type="scientific">Bacillus daqingensis</name>
    <dbReference type="NCBI Taxonomy" id="872396"/>
    <lineage>
        <taxon>Bacteria</taxon>
        <taxon>Bacillati</taxon>
        <taxon>Bacillota</taxon>
        <taxon>Bacilli</taxon>
        <taxon>Bacillales</taxon>
        <taxon>Bacillaceae</taxon>
        <taxon>Bacillus</taxon>
    </lineage>
</organism>
<dbReference type="InterPro" id="IPR004381">
    <property type="entry name" value="Glycerate_kinase"/>
</dbReference>
<dbReference type="Pfam" id="PF02595">
    <property type="entry name" value="Gly_kinase"/>
    <property type="match status" value="1"/>
</dbReference>
<protein>
    <submittedName>
        <fullName evidence="5">Glycerate kinase</fullName>
    </submittedName>
</protein>
<dbReference type="Gene3D" id="3.90.1510.10">
    <property type="entry name" value="Glycerate kinase, domain 2"/>
    <property type="match status" value="1"/>
</dbReference>
<dbReference type="InterPro" id="IPR036129">
    <property type="entry name" value="Glycerate_kinase_sf"/>
</dbReference>
<dbReference type="PANTHER" id="PTHR21599:SF0">
    <property type="entry name" value="GLYCERATE KINASE"/>
    <property type="match status" value="1"/>
</dbReference>
<keyword evidence="6" id="KW-1185">Reference proteome</keyword>
<comment type="caution">
    <text evidence="5">The sequence shown here is derived from an EMBL/GenBank/DDBJ whole genome shotgun (WGS) entry which is preliminary data.</text>
</comment>
<evidence type="ECO:0000256" key="1">
    <source>
        <dbReference type="ARBA" id="ARBA00006284"/>
    </source>
</evidence>
<dbReference type="NCBIfam" id="TIGR00045">
    <property type="entry name" value="glycerate kinase"/>
    <property type="match status" value="1"/>
</dbReference>
<comment type="similarity">
    <text evidence="1 4">Belongs to the glycerate kinase type-1 family.</text>
</comment>
<dbReference type="RefSeq" id="WP_377907910.1">
    <property type="nucleotide sequence ID" value="NZ_JBHSGK010000003.1"/>
</dbReference>
<dbReference type="InterPro" id="IPR018193">
    <property type="entry name" value="Glyc_kinase_flavodox-like_fold"/>
</dbReference>
<reference evidence="6" key="1">
    <citation type="journal article" date="2019" name="Int. J. Syst. Evol. Microbiol.">
        <title>The Global Catalogue of Microorganisms (GCM) 10K type strain sequencing project: providing services to taxonomists for standard genome sequencing and annotation.</title>
        <authorList>
            <consortium name="The Broad Institute Genomics Platform"/>
            <consortium name="The Broad Institute Genome Sequencing Center for Infectious Disease"/>
            <person name="Wu L."/>
            <person name="Ma J."/>
        </authorList>
    </citation>
    <scope>NUCLEOTIDE SEQUENCE [LARGE SCALE GENOMIC DNA]</scope>
    <source>
        <strain evidence="6">JCM 12165</strain>
    </source>
</reference>
<dbReference type="PIRSF" id="PIRSF006078">
    <property type="entry name" value="GlxK"/>
    <property type="match status" value="1"/>
</dbReference>
<dbReference type="Proteomes" id="UP001595896">
    <property type="component" value="Unassembled WGS sequence"/>
</dbReference>
<dbReference type="EMBL" id="JBHSGK010000003">
    <property type="protein sequence ID" value="MFC4735285.1"/>
    <property type="molecule type" value="Genomic_DNA"/>
</dbReference>
<evidence type="ECO:0000256" key="3">
    <source>
        <dbReference type="ARBA" id="ARBA00022777"/>
    </source>
</evidence>
<keyword evidence="3 4" id="KW-0418">Kinase</keyword>
<dbReference type="PANTHER" id="PTHR21599">
    <property type="entry name" value="GLYCERATE KINASE"/>
    <property type="match status" value="1"/>
</dbReference>
<gene>
    <name evidence="5" type="ORF">ACFO4L_01690</name>
</gene>
<evidence type="ECO:0000256" key="2">
    <source>
        <dbReference type="ARBA" id="ARBA00022679"/>
    </source>
</evidence>
<dbReference type="InterPro" id="IPR018197">
    <property type="entry name" value="Glycerate_kinase_RE-like"/>
</dbReference>
<dbReference type="SUPFAM" id="SSF110738">
    <property type="entry name" value="Glycerate kinase I"/>
    <property type="match status" value="1"/>
</dbReference>
<name>A0ABV9NTB2_9BACI</name>
<sequence>MNIVIASDSYKGSLSSLEAGEACKEGILRVMPDANVTVKPMADGGEGTVTALVDAVGGSWMQQTVHNPFGEKTDASYAVSADGKTAVMEMAEASGIHYSACGPQDVLHASTYGTGELILDALDLGVREFIIGIGGSATNDAGTGMLRALGASFRNQEGEELPEGGAALADLAAIELEGLDDRLKECRFRIACDVENPLTGPDGASAIYGPQKGAGEEEVAVLDRALKQFAEVAQKTLGMDLDRPAGAGAAGGLGAAFLGFLPSSLEKGAVIVADVTDLAESLQQADLVITGEGGINHQTVYGKTPIHVAKLAKEQRTDVPVIALCGCVEPGYETVFNAGIDAVFSTVDKAAELEELQEHAAENVARTAENIARLMKFC</sequence>
<proteinExistence type="inferred from homology"/>